<reference evidence="2 3" key="1">
    <citation type="submission" date="2018-05" db="EMBL/GenBank/DDBJ databases">
        <title>Genetic diversity of glacier-inhabiting Cryobacterium bacteria in China and description of Cryobacterium mengkeensis sp. nov. and Arthrobacter glacialis sp. nov.</title>
        <authorList>
            <person name="Liu Q."/>
            <person name="Xin Y.-H."/>
        </authorList>
    </citation>
    <scope>NUCLEOTIDE SEQUENCE [LARGE SCALE GENOMIC DNA]</scope>
    <source>
        <strain evidence="2 3">LI2</strain>
    </source>
</reference>
<sequence>MSNEVDYFEIGSPDPEASKAFYSGLFGWEVGPPSSPAQYSMVNTDEGGLWDTSGMGGANWAIFYVHVDDVPAAIDKATALGATVALPLVDNGRIEFAQLLDPLGNRFAIWQPKGA</sequence>
<name>A0A2V5LPX1_9MICC</name>
<feature type="domain" description="VOC" evidence="1">
    <location>
        <begin position="4"/>
        <end position="112"/>
    </location>
</feature>
<dbReference type="Gene3D" id="3.10.180.10">
    <property type="entry name" value="2,3-Dihydroxybiphenyl 1,2-Dioxygenase, domain 1"/>
    <property type="match status" value="1"/>
</dbReference>
<dbReference type="RefSeq" id="WP_110503050.1">
    <property type="nucleotide sequence ID" value="NZ_QJVD01000046.1"/>
</dbReference>
<dbReference type="InterPro" id="IPR052164">
    <property type="entry name" value="Anthracycline_SecMetBiosynth"/>
</dbReference>
<evidence type="ECO:0000259" key="1">
    <source>
        <dbReference type="PROSITE" id="PS51819"/>
    </source>
</evidence>
<protein>
    <submittedName>
        <fullName evidence="2">Bleomycin resistance protein</fullName>
    </submittedName>
</protein>
<keyword evidence="3" id="KW-1185">Reference proteome</keyword>
<dbReference type="OrthoDB" id="9793039at2"/>
<comment type="caution">
    <text evidence="2">The sequence shown here is derived from an EMBL/GenBank/DDBJ whole genome shotgun (WGS) entry which is preliminary data.</text>
</comment>
<dbReference type="InterPro" id="IPR041581">
    <property type="entry name" value="Glyoxalase_6"/>
</dbReference>
<dbReference type="PROSITE" id="PS51819">
    <property type="entry name" value="VOC"/>
    <property type="match status" value="1"/>
</dbReference>
<dbReference type="EMBL" id="QJVD01000046">
    <property type="protein sequence ID" value="PYI64587.1"/>
    <property type="molecule type" value="Genomic_DNA"/>
</dbReference>
<organism evidence="2 3">
    <name type="scientific">Arthrobacter livingstonensis</name>
    <dbReference type="NCBI Taxonomy" id="670078"/>
    <lineage>
        <taxon>Bacteria</taxon>
        <taxon>Bacillati</taxon>
        <taxon>Actinomycetota</taxon>
        <taxon>Actinomycetes</taxon>
        <taxon>Micrococcales</taxon>
        <taxon>Micrococcaceae</taxon>
        <taxon>Arthrobacter</taxon>
    </lineage>
</organism>
<dbReference type="Pfam" id="PF18029">
    <property type="entry name" value="Glyoxalase_6"/>
    <property type="match status" value="1"/>
</dbReference>
<dbReference type="Proteomes" id="UP000247832">
    <property type="component" value="Unassembled WGS sequence"/>
</dbReference>
<dbReference type="InterPro" id="IPR029068">
    <property type="entry name" value="Glyas_Bleomycin-R_OHBP_Dase"/>
</dbReference>
<proteinExistence type="predicted"/>
<dbReference type="AlphaFoldDB" id="A0A2V5LPX1"/>
<accession>A0A2V5LPX1</accession>
<dbReference type="SUPFAM" id="SSF54593">
    <property type="entry name" value="Glyoxalase/Bleomycin resistance protein/Dihydroxybiphenyl dioxygenase"/>
    <property type="match status" value="1"/>
</dbReference>
<evidence type="ECO:0000313" key="3">
    <source>
        <dbReference type="Proteomes" id="UP000247832"/>
    </source>
</evidence>
<dbReference type="InterPro" id="IPR037523">
    <property type="entry name" value="VOC_core"/>
</dbReference>
<dbReference type="PANTHER" id="PTHR33993">
    <property type="entry name" value="GLYOXALASE-RELATED"/>
    <property type="match status" value="1"/>
</dbReference>
<evidence type="ECO:0000313" key="2">
    <source>
        <dbReference type="EMBL" id="PYI64587.1"/>
    </source>
</evidence>
<gene>
    <name evidence="2" type="ORF">CVV68_21560</name>
</gene>
<dbReference type="CDD" id="cd07247">
    <property type="entry name" value="SgaA_N_like"/>
    <property type="match status" value="1"/>
</dbReference>